<dbReference type="SUPFAM" id="SSF56112">
    <property type="entry name" value="Protein kinase-like (PK-like)"/>
    <property type="match status" value="1"/>
</dbReference>
<dbReference type="EMBL" id="FLQS01000024">
    <property type="protein sequence ID" value="SBS76304.1"/>
    <property type="molecule type" value="Genomic_DNA"/>
</dbReference>
<dbReference type="SMART" id="SM00587">
    <property type="entry name" value="CHK"/>
    <property type="match status" value="1"/>
</dbReference>
<dbReference type="PANTHER" id="PTHR11012:SF30">
    <property type="entry name" value="PROTEIN KINASE-LIKE DOMAIN-CONTAINING"/>
    <property type="match status" value="1"/>
</dbReference>
<feature type="domain" description="CHK kinase-like" evidence="1">
    <location>
        <begin position="135"/>
        <end position="313"/>
    </location>
</feature>
<organism evidence="3">
    <name type="scientific">uncultured Mycobacterium sp</name>
    <dbReference type="NCBI Taxonomy" id="171292"/>
    <lineage>
        <taxon>Bacteria</taxon>
        <taxon>Bacillati</taxon>
        <taxon>Actinomycetota</taxon>
        <taxon>Actinomycetes</taxon>
        <taxon>Mycobacteriales</taxon>
        <taxon>Mycobacteriaceae</taxon>
        <taxon>Mycobacterium</taxon>
        <taxon>environmental samples</taxon>
    </lineage>
</organism>
<evidence type="ECO:0000313" key="3">
    <source>
        <dbReference type="EMBL" id="SBS76441.1"/>
    </source>
</evidence>
<keyword evidence="3" id="KW-0808">Transferase</keyword>
<reference evidence="3" key="1">
    <citation type="submission" date="2016-03" db="EMBL/GenBank/DDBJ databases">
        <authorList>
            <person name="Ploux O."/>
        </authorList>
    </citation>
    <scope>NUCLEOTIDE SEQUENCE</scope>
    <source>
        <strain evidence="3">UC10</strain>
    </source>
</reference>
<dbReference type="GO" id="GO:0016740">
    <property type="term" value="F:transferase activity"/>
    <property type="evidence" value="ECO:0007669"/>
    <property type="project" value="UniProtKB-KW"/>
</dbReference>
<dbReference type="PANTHER" id="PTHR11012">
    <property type="entry name" value="PROTEIN KINASE-LIKE DOMAIN-CONTAINING"/>
    <property type="match status" value="1"/>
</dbReference>
<accession>A0A1Y5PJV9</accession>
<protein>
    <submittedName>
        <fullName evidence="3">Aminoglycoside phosphotransferase</fullName>
    </submittedName>
</protein>
<dbReference type="Pfam" id="PF01636">
    <property type="entry name" value="APH"/>
    <property type="match status" value="1"/>
</dbReference>
<name>A0A1Y5PJV9_9MYCO</name>
<dbReference type="InterPro" id="IPR015897">
    <property type="entry name" value="CHK_kinase-like"/>
</dbReference>
<dbReference type="EMBL" id="FLQS01000026">
    <property type="protein sequence ID" value="SBS76441.1"/>
    <property type="molecule type" value="Genomic_DNA"/>
</dbReference>
<dbReference type="AlphaFoldDB" id="A0A1Y5PJV9"/>
<sequence length="374" mass="40299">MRSVVRFSAHVGRGVRRLALDSALAGRRSFPRRIGDLTPATLSAILGRRVESVTHLDGAAGTSSRARLGLTGDGLPPSVFVKMSAAGAGIRMLGELAGLGETEVRFYRELAPELGAGVPRSYGSAFDSLTGRFVVVLEDMTTSPCQFPDTLHPLAVDQMAQLVEVLARLHGTFWGRLPQKQGGGGQFGWLLAPSTDPSNLMAPLVMRMSARRLADVTSIPVDAGRYIWENFPAATATIDNGPHTVLHGDSHPGNTYFRDGRAGLLDWQVVRRGHPSRDLAYAIVLGTPVSDRARVERDLLDTYRSALAAHGGPRLDRDELWTRYRQAVVHPYVSGLSTAGLGGMQDDGVALEGLRRAVTALEEIDTVAALRHAR</sequence>
<proteinExistence type="predicted"/>
<dbReference type="InterPro" id="IPR011009">
    <property type="entry name" value="Kinase-like_dom_sf"/>
</dbReference>
<evidence type="ECO:0000313" key="2">
    <source>
        <dbReference type="EMBL" id="SBS76304.1"/>
    </source>
</evidence>
<dbReference type="InterPro" id="IPR002575">
    <property type="entry name" value="Aminoglycoside_PTrfase"/>
</dbReference>
<gene>
    <name evidence="2" type="ORF">MHPYR_300059</name>
    <name evidence="3" type="ORF">MHPYR_320019</name>
</gene>
<dbReference type="Gene3D" id="3.90.1200.10">
    <property type="match status" value="1"/>
</dbReference>
<evidence type="ECO:0000259" key="1">
    <source>
        <dbReference type="SMART" id="SM00587"/>
    </source>
</evidence>